<accession>A0A9C6X259</accession>
<dbReference type="FunFam" id="3.90.640.10:FF:000003">
    <property type="entry name" value="Molecular chaperone DnaK"/>
    <property type="match status" value="1"/>
</dbReference>
<dbReference type="InterPro" id="IPR018181">
    <property type="entry name" value="Heat_shock_70_CS"/>
</dbReference>
<protein>
    <submittedName>
        <fullName evidence="6">Heat shock 70 kDa protein-like</fullName>
    </submittedName>
</protein>
<dbReference type="CDD" id="cd24028">
    <property type="entry name" value="ASKHA_NBD_HSP70_HSPA1-like"/>
    <property type="match status" value="1"/>
</dbReference>
<dbReference type="InterPro" id="IPR043129">
    <property type="entry name" value="ATPase_NBD"/>
</dbReference>
<name>A0A9C6X259_FRAOC</name>
<gene>
    <name evidence="6" type="primary">LOC113214574</name>
</gene>
<dbReference type="PROSITE" id="PS00297">
    <property type="entry name" value="HSP70_1"/>
    <property type="match status" value="1"/>
</dbReference>
<evidence type="ECO:0000313" key="6">
    <source>
        <dbReference type="RefSeq" id="XP_052127757.1"/>
    </source>
</evidence>
<evidence type="ECO:0000256" key="2">
    <source>
        <dbReference type="ARBA" id="ARBA00022741"/>
    </source>
</evidence>
<dbReference type="GO" id="GO:0140662">
    <property type="term" value="F:ATP-dependent protein folding chaperone"/>
    <property type="evidence" value="ECO:0007669"/>
    <property type="project" value="InterPro"/>
</dbReference>
<keyword evidence="5" id="KW-1185">Reference proteome</keyword>
<dbReference type="Proteomes" id="UP000504606">
    <property type="component" value="Unplaced"/>
</dbReference>
<dbReference type="Gene3D" id="3.90.640.10">
    <property type="entry name" value="Actin, Chain A, domain 4"/>
    <property type="match status" value="1"/>
</dbReference>
<dbReference type="FunFam" id="3.30.30.30:FF:000001">
    <property type="entry name" value="heat shock 70 kDa protein-like"/>
    <property type="match status" value="1"/>
</dbReference>
<dbReference type="Gene3D" id="3.30.30.30">
    <property type="match status" value="1"/>
</dbReference>
<organism evidence="5 6">
    <name type="scientific">Frankliniella occidentalis</name>
    <name type="common">Western flower thrips</name>
    <name type="synonym">Euthrips occidentalis</name>
    <dbReference type="NCBI Taxonomy" id="133901"/>
    <lineage>
        <taxon>Eukaryota</taxon>
        <taxon>Metazoa</taxon>
        <taxon>Ecdysozoa</taxon>
        <taxon>Arthropoda</taxon>
        <taxon>Hexapoda</taxon>
        <taxon>Insecta</taxon>
        <taxon>Pterygota</taxon>
        <taxon>Neoptera</taxon>
        <taxon>Paraneoptera</taxon>
        <taxon>Thysanoptera</taxon>
        <taxon>Terebrantia</taxon>
        <taxon>Thripoidea</taxon>
        <taxon>Thripidae</taxon>
        <taxon>Frankliniella</taxon>
    </lineage>
</organism>
<evidence type="ECO:0000313" key="5">
    <source>
        <dbReference type="Proteomes" id="UP000504606"/>
    </source>
</evidence>
<dbReference type="GO" id="GO:0005524">
    <property type="term" value="F:ATP binding"/>
    <property type="evidence" value="ECO:0007669"/>
    <property type="project" value="UniProtKB-KW"/>
</dbReference>
<evidence type="ECO:0000256" key="4">
    <source>
        <dbReference type="RuleBase" id="RU003322"/>
    </source>
</evidence>
<evidence type="ECO:0000256" key="1">
    <source>
        <dbReference type="ARBA" id="ARBA00007381"/>
    </source>
</evidence>
<dbReference type="Gene3D" id="2.60.34.10">
    <property type="entry name" value="Substrate Binding Domain Of DNAk, Chain A, domain 1"/>
    <property type="match status" value="1"/>
</dbReference>
<dbReference type="Gene3D" id="3.30.420.40">
    <property type="match status" value="2"/>
</dbReference>
<dbReference type="PANTHER" id="PTHR19375">
    <property type="entry name" value="HEAT SHOCK PROTEIN 70KDA"/>
    <property type="match status" value="1"/>
</dbReference>
<sequence length="605" mass="66113">MSIGIDLGTTYSCVAVVVNGKVEIIANDFGKRITPSCVAFVDGENEPLVGDAALSQATRNATNTIQEVKRLIGRSYQDPCVQSDIANLTYSVVNVDDQPQVQVLHGGKELTLTPEKVSSMVLLKVKKFAEAFLGKPVQKAVITVPAYFSARQRDATREAGKLAGLEVLRLLPEPSAAALAYGHERTDLLQGATTTVLIYDLGGGTFDVTLAVIQGTEVTVRVIEGDNHLGGHDFDVCVMKWVAEEMRSSLGVDVADEPSKVRRLLSLCERAKRDLTALTKAEIDLESLLPDREQVVKLSRAKFENLCQDLLQKTLTCVKAALASAEMTPAEVDEVILVGGSTRMPAVPRLLADLFPGKMIRRTVNPDEAVAHGAALMAAQLTGARVADLTAVVVQDVTPLSIGIDVNGGTFYTVLAKNTAIPAQKSTRMTTAFKNQRAVSIMVYQGERQVANRNMFIGKYTLQNLPPAPEGLGVIMSLSLDQDGVLQVKARVEGSALWEGCFLELRECTASEVEVHAELAARCQHDDEAEARRLKARFRLQKVLVNRKEEAVDAAAFQILEDWFERNQNASLADFEAKRDEAKSALGKRGYHFEEYDTYKTKRFF</sequence>
<dbReference type="PROSITE" id="PS01036">
    <property type="entry name" value="HSP70_3"/>
    <property type="match status" value="1"/>
</dbReference>
<keyword evidence="3 4" id="KW-0067">ATP-binding</keyword>
<dbReference type="SUPFAM" id="SSF53067">
    <property type="entry name" value="Actin-like ATPase domain"/>
    <property type="match status" value="2"/>
</dbReference>
<dbReference type="InterPro" id="IPR029047">
    <property type="entry name" value="HSP70_peptide-bd_sf"/>
</dbReference>
<dbReference type="AlphaFoldDB" id="A0A9C6X259"/>
<comment type="similarity">
    <text evidence="1 4">Belongs to the heat shock protein 70 family.</text>
</comment>
<keyword evidence="2 4" id="KW-0547">Nucleotide-binding</keyword>
<dbReference type="PRINTS" id="PR00301">
    <property type="entry name" value="HEATSHOCK70"/>
</dbReference>
<dbReference type="InterPro" id="IPR013126">
    <property type="entry name" value="Hsp_70_fam"/>
</dbReference>
<proteinExistence type="inferred from homology"/>
<dbReference type="FunFam" id="3.30.420.40:FF:000004">
    <property type="entry name" value="Molecular chaperone DnaK"/>
    <property type="match status" value="1"/>
</dbReference>
<dbReference type="SUPFAM" id="SSF100920">
    <property type="entry name" value="Heat shock protein 70kD (HSP70), peptide-binding domain"/>
    <property type="match status" value="1"/>
</dbReference>
<dbReference type="Pfam" id="PF00012">
    <property type="entry name" value="HSP70"/>
    <property type="match status" value="1"/>
</dbReference>
<dbReference type="KEGG" id="foc:113214574"/>
<dbReference type="GO" id="GO:0006950">
    <property type="term" value="P:response to stress"/>
    <property type="evidence" value="ECO:0007669"/>
    <property type="project" value="UniProtKB-ARBA"/>
</dbReference>
<dbReference type="OrthoDB" id="6228894at2759"/>
<dbReference type="RefSeq" id="XP_052127757.1">
    <property type="nucleotide sequence ID" value="XM_052271797.1"/>
</dbReference>
<evidence type="ECO:0000256" key="3">
    <source>
        <dbReference type="ARBA" id="ARBA00022840"/>
    </source>
</evidence>
<dbReference type="GeneID" id="113214574"/>
<reference evidence="6" key="1">
    <citation type="submission" date="2025-08" db="UniProtKB">
        <authorList>
            <consortium name="RefSeq"/>
        </authorList>
    </citation>
    <scope>IDENTIFICATION</scope>
    <source>
        <tissue evidence="6">Whole organism</tissue>
    </source>
</reference>